<dbReference type="OrthoDB" id="176845at2"/>
<sequence length="260" mass="28594">MAATAQAQVPDLVSETAFRVCSDPAAYPASVEDGTGYENRIAELLAEALGRPVEYTWYPMSTGFIRNTLAAAECDVVIGYAQGDELVLNTNHWMTSTHVLVTRRDGPLAEVDTLADPKLQEARIGVIAGSPPASHLAREGLLDDIRSYELFADRRHNSPPDEMLADLEAGEIDLAVMWGPIAGPMVKQRHPDLVATPLLREELPPRLSYRITMGVRQGEDAWKRELNSLIRRNQDRIDAILREAGVPILNDMGTELKAEG</sequence>
<dbReference type="Gene3D" id="3.40.190.10">
    <property type="entry name" value="Periplasmic binding protein-like II"/>
    <property type="match status" value="2"/>
</dbReference>
<reference evidence="3 4" key="1">
    <citation type="submission" date="2019-06" db="EMBL/GenBank/DDBJ databases">
        <authorList>
            <person name="Jiang L."/>
        </authorList>
    </citation>
    <scope>NUCLEOTIDE SEQUENCE [LARGE SCALE GENOMIC DNA]</scope>
    <source>
        <strain evidence="3 4">YIM 48858</strain>
    </source>
</reference>
<proteinExistence type="predicted"/>
<organism evidence="3 4">
    <name type="scientific">Rubellimicrobium roseum</name>
    <dbReference type="NCBI Taxonomy" id="687525"/>
    <lineage>
        <taxon>Bacteria</taxon>
        <taxon>Pseudomonadati</taxon>
        <taxon>Pseudomonadota</taxon>
        <taxon>Alphaproteobacteria</taxon>
        <taxon>Rhodobacterales</taxon>
        <taxon>Roseobacteraceae</taxon>
        <taxon>Rubellimicrobium</taxon>
    </lineage>
</organism>
<dbReference type="Proteomes" id="UP000305709">
    <property type="component" value="Unassembled WGS sequence"/>
</dbReference>
<dbReference type="PANTHER" id="PTHR35936:SF17">
    <property type="entry name" value="ARGININE-BINDING EXTRACELLULAR PROTEIN ARTP"/>
    <property type="match status" value="1"/>
</dbReference>
<accession>A0A5C4NAF4</accession>
<evidence type="ECO:0000313" key="4">
    <source>
        <dbReference type="Proteomes" id="UP000305709"/>
    </source>
</evidence>
<dbReference type="SMART" id="SM00062">
    <property type="entry name" value="PBPb"/>
    <property type="match status" value="1"/>
</dbReference>
<name>A0A5C4NAF4_9RHOB</name>
<keyword evidence="4" id="KW-1185">Reference proteome</keyword>
<dbReference type="SUPFAM" id="SSF53850">
    <property type="entry name" value="Periplasmic binding protein-like II"/>
    <property type="match status" value="1"/>
</dbReference>
<evidence type="ECO:0000256" key="1">
    <source>
        <dbReference type="ARBA" id="ARBA00022729"/>
    </source>
</evidence>
<protein>
    <submittedName>
        <fullName evidence="3">Quinoprotein dehydrogenase-associated putative ABC transporter substrate-binding protein</fullName>
    </submittedName>
</protein>
<feature type="domain" description="Solute-binding protein family 3/N-terminal" evidence="2">
    <location>
        <begin position="17"/>
        <end position="247"/>
    </location>
</feature>
<comment type="caution">
    <text evidence="3">The sequence shown here is derived from an EMBL/GenBank/DDBJ whole genome shotgun (WGS) entry which is preliminary data.</text>
</comment>
<evidence type="ECO:0000313" key="3">
    <source>
        <dbReference type="EMBL" id="TNC60394.1"/>
    </source>
</evidence>
<evidence type="ECO:0000259" key="2">
    <source>
        <dbReference type="SMART" id="SM00062"/>
    </source>
</evidence>
<dbReference type="EMBL" id="VDFV01000081">
    <property type="protein sequence ID" value="TNC60394.1"/>
    <property type="molecule type" value="Genomic_DNA"/>
</dbReference>
<gene>
    <name evidence="3" type="ORF">FHG71_22090</name>
</gene>
<dbReference type="InterPro" id="IPR022448">
    <property type="entry name" value="Quinoprotein_dehydrogenase"/>
</dbReference>
<keyword evidence="1" id="KW-0732">Signal</keyword>
<dbReference type="NCBIfam" id="TIGR03871">
    <property type="entry name" value="ABC_peri_MoxJ_2"/>
    <property type="match status" value="1"/>
</dbReference>
<dbReference type="InterPro" id="IPR001638">
    <property type="entry name" value="Solute-binding_3/MltF_N"/>
</dbReference>
<dbReference type="AlphaFoldDB" id="A0A5C4NAF4"/>
<dbReference type="PANTHER" id="PTHR35936">
    <property type="entry name" value="MEMBRANE-BOUND LYTIC MUREIN TRANSGLYCOSYLASE F"/>
    <property type="match status" value="1"/>
</dbReference>